<name>S3ZMM1_9ACTN</name>
<organism evidence="2 3">
    <name type="scientific">Streptomyces aurantiacus JA 4570</name>
    <dbReference type="NCBI Taxonomy" id="1286094"/>
    <lineage>
        <taxon>Bacteria</taxon>
        <taxon>Bacillati</taxon>
        <taxon>Actinomycetota</taxon>
        <taxon>Actinomycetes</taxon>
        <taxon>Kitasatosporales</taxon>
        <taxon>Streptomycetaceae</taxon>
        <taxon>Streptomyces</taxon>
        <taxon>Streptomyces aurantiacus group</taxon>
    </lineage>
</organism>
<sequence>METIEDSDQAPPTGAELFGAYWLDSPVTTGGECRLCETLADVSPAECPRARSVGGWTRGLMLALAVACVVAAAASETVL</sequence>
<protein>
    <submittedName>
        <fullName evidence="2">Uncharacterized protein</fullName>
    </submittedName>
</protein>
<dbReference type="EMBL" id="AOPZ01000519">
    <property type="protein sequence ID" value="EPH39595.1"/>
    <property type="molecule type" value="Genomic_DNA"/>
</dbReference>
<keyword evidence="1" id="KW-0812">Transmembrane</keyword>
<evidence type="ECO:0000313" key="2">
    <source>
        <dbReference type="EMBL" id="EPH39595.1"/>
    </source>
</evidence>
<accession>S3ZMM1</accession>
<dbReference type="OrthoDB" id="4338616at2"/>
<feature type="transmembrane region" description="Helical" evidence="1">
    <location>
        <begin position="59"/>
        <end position="78"/>
    </location>
</feature>
<dbReference type="PATRIC" id="fig|1286094.4.peg.7323"/>
<proteinExistence type="predicted"/>
<gene>
    <name evidence="2" type="ORF">STRAU_7399</name>
</gene>
<keyword evidence="1" id="KW-1133">Transmembrane helix</keyword>
<reference evidence="2 3" key="1">
    <citation type="submission" date="2013-02" db="EMBL/GenBank/DDBJ databases">
        <title>Draft Genome Sequence of Streptomyces aurantiacus, Which Produces Setomimycin.</title>
        <authorList>
            <person name="Gruening B.A."/>
            <person name="Praeg A."/>
            <person name="Erxleben A."/>
            <person name="Guenther S."/>
            <person name="Mueller M."/>
        </authorList>
    </citation>
    <scope>NUCLEOTIDE SEQUENCE [LARGE SCALE GENOMIC DNA]</scope>
    <source>
        <strain evidence="2 3">JA 4570</strain>
    </source>
</reference>
<keyword evidence="3" id="KW-1185">Reference proteome</keyword>
<evidence type="ECO:0000313" key="3">
    <source>
        <dbReference type="Proteomes" id="UP000014629"/>
    </source>
</evidence>
<comment type="caution">
    <text evidence="2">The sequence shown here is derived from an EMBL/GenBank/DDBJ whole genome shotgun (WGS) entry which is preliminary data.</text>
</comment>
<dbReference type="AlphaFoldDB" id="S3ZMM1"/>
<dbReference type="Proteomes" id="UP000014629">
    <property type="component" value="Unassembled WGS sequence"/>
</dbReference>
<dbReference type="RefSeq" id="WP_016645505.1">
    <property type="nucleotide sequence ID" value="NZ_AOPZ01000519.1"/>
</dbReference>
<keyword evidence="1" id="KW-0472">Membrane</keyword>
<evidence type="ECO:0000256" key="1">
    <source>
        <dbReference type="SAM" id="Phobius"/>
    </source>
</evidence>